<dbReference type="InterPro" id="IPR002328">
    <property type="entry name" value="ADH_Zn_CS"/>
</dbReference>
<dbReference type="PANTHER" id="PTHR43350">
    <property type="entry name" value="NAD-DEPENDENT ALCOHOL DEHYDROGENASE"/>
    <property type="match status" value="1"/>
</dbReference>
<dbReference type="GO" id="GO:0051903">
    <property type="term" value="F:S-(hydroxymethyl)glutathione dehydrogenase [NAD(P)+] activity"/>
    <property type="evidence" value="ECO:0007669"/>
    <property type="project" value="UniProtKB-EC"/>
</dbReference>
<evidence type="ECO:0000256" key="2">
    <source>
        <dbReference type="ARBA" id="ARBA00008072"/>
    </source>
</evidence>
<dbReference type="EC" id="1.1.1.1" evidence="8"/>
<evidence type="ECO:0000313" key="9">
    <source>
        <dbReference type="Proteomes" id="UP000523000"/>
    </source>
</evidence>
<keyword evidence="3 6" id="KW-0479">Metal-binding</keyword>
<proteinExistence type="inferred from homology"/>
<dbReference type="SMART" id="SM00829">
    <property type="entry name" value="PKS_ER"/>
    <property type="match status" value="1"/>
</dbReference>
<dbReference type="EC" id="1.1.1.284" evidence="8"/>
<accession>A0A839QM13</accession>
<dbReference type="Pfam" id="PF00107">
    <property type="entry name" value="ADH_zinc_N"/>
    <property type="match status" value="1"/>
</dbReference>
<dbReference type="EMBL" id="JACHVS010000001">
    <property type="protein sequence ID" value="MBB2995645.1"/>
    <property type="molecule type" value="Genomic_DNA"/>
</dbReference>
<dbReference type="AlphaFoldDB" id="A0A839QM13"/>
<dbReference type="SUPFAM" id="SSF50129">
    <property type="entry name" value="GroES-like"/>
    <property type="match status" value="1"/>
</dbReference>
<comment type="caution">
    <text evidence="8">The sequence shown here is derived from an EMBL/GenBank/DDBJ whole genome shotgun (WGS) entry which is preliminary data.</text>
</comment>
<protein>
    <submittedName>
        <fullName evidence="8">S-(Hydroxymethyl)glutathione dehydrogenase/alcohol dehydrogenase</fullName>
        <ecNumber evidence="8">1.1.1.1</ecNumber>
        <ecNumber evidence="8">1.1.1.284</ecNumber>
    </submittedName>
</protein>
<evidence type="ECO:0000256" key="5">
    <source>
        <dbReference type="ARBA" id="ARBA00023002"/>
    </source>
</evidence>
<dbReference type="Pfam" id="PF08240">
    <property type="entry name" value="ADH_N"/>
    <property type="match status" value="1"/>
</dbReference>
<feature type="domain" description="Enoyl reductase (ER)" evidence="7">
    <location>
        <begin position="14"/>
        <end position="367"/>
    </location>
</feature>
<dbReference type="Proteomes" id="UP000523000">
    <property type="component" value="Unassembled WGS sequence"/>
</dbReference>
<dbReference type="InterPro" id="IPR013149">
    <property type="entry name" value="ADH-like_C"/>
</dbReference>
<dbReference type="Gene3D" id="3.90.180.10">
    <property type="entry name" value="Medium-chain alcohol dehydrogenases, catalytic domain"/>
    <property type="match status" value="1"/>
</dbReference>
<dbReference type="SUPFAM" id="SSF51735">
    <property type="entry name" value="NAD(P)-binding Rossmann-fold domains"/>
    <property type="match status" value="1"/>
</dbReference>
<evidence type="ECO:0000256" key="3">
    <source>
        <dbReference type="ARBA" id="ARBA00022723"/>
    </source>
</evidence>
<dbReference type="InterPro" id="IPR036291">
    <property type="entry name" value="NAD(P)-bd_dom_sf"/>
</dbReference>
<dbReference type="InterPro" id="IPR013154">
    <property type="entry name" value="ADH-like_N"/>
</dbReference>
<dbReference type="GO" id="GO:0004022">
    <property type="term" value="F:alcohol dehydrogenase (NAD+) activity"/>
    <property type="evidence" value="ECO:0007669"/>
    <property type="project" value="UniProtKB-EC"/>
</dbReference>
<dbReference type="InterPro" id="IPR011032">
    <property type="entry name" value="GroES-like_sf"/>
</dbReference>
<reference evidence="8 9" key="1">
    <citation type="submission" date="2020-08" db="EMBL/GenBank/DDBJ databases">
        <title>Sequencing the genomes of 1000 actinobacteria strains.</title>
        <authorList>
            <person name="Klenk H.-P."/>
        </authorList>
    </citation>
    <scope>NUCLEOTIDE SEQUENCE [LARGE SCALE GENOMIC DNA]</scope>
    <source>
        <strain evidence="8 9">DSM 22826</strain>
    </source>
</reference>
<dbReference type="PROSITE" id="PS00059">
    <property type="entry name" value="ADH_ZINC"/>
    <property type="match status" value="1"/>
</dbReference>
<organism evidence="8 9">
    <name type="scientific">Paeniglutamicibacter cryotolerans</name>
    <dbReference type="NCBI Taxonomy" id="670079"/>
    <lineage>
        <taxon>Bacteria</taxon>
        <taxon>Bacillati</taxon>
        <taxon>Actinomycetota</taxon>
        <taxon>Actinomycetes</taxon>
        <taxon>Micrococcales</taxon>
        <taxon>Micrococcaceae</taxon>
        <taxon>Paeniglutamicibacter</taxon>
    </lineage>
</organism>
<evidence type="ECO:0000256" key="4">
    <source>
        <dbReference type="ARBA" id="ARBA00022833"/>
    </source>
</evidence>
<dbReference type="RefSeq" id="WP_221184415.1">
    <property type="nucleotide sequence ID" value="NZ_BAABGK010000029.1"/>
</dbReference>
<keyword evidence="5 8" id="KW-0560">Oxidoreductase</keyword>
<keyword evidence="9" id="KW-1185">Reference proteome</keyword>
<comment type="similarity">
    <text evidence="2 6">Belongs to the zinc-containing alcohol dehydrogenase family.</text>
</comment>
<name>A0A839QM13_9MICC</name>
<dbReference type="Gene3D" id="3.40.50.720">
    <property type="entry name" value="NAD(P)-binding Rossmann-like Domain"/>
    <property type="match status" value="1"/>
</dbReference>
<evidence type="ECO:0000256" key="1">
    <source>
        <dbReference type="ARBA" id="ARBA00001947"/>
    </source>
</evidence>
<evidence type="ECO:0000259" key="7">
    <source>
        <dbReference type="SMART" id="SM00829"/>
    </source>
</evidence>
<dbReference type="GO" id="GO:0008270">
    <property type="term" value="F:zinc ion binding"/>
    <property type="evidence" value="ECO:0007669"/>
    <property type="project" value="InterPro"/>
</dbReference>
<comment type="cofactor">
    <cofactor evidence="1 6">
        <name>Zn(2+)</name>
        <dbReference type="ChEBI" id="CHEBI:29105"/>
    </cofactor>
</comment>
<evidence type="ECO:0000313" key="8">
    <source>
        <dbReference type="EMBL" id="MBB2995645.1"/>
    </source>
</evidence>
<keyword evidence="4 6" id="KW-0862">Zinc</keyword>
<gene>
    <name evidence="8" type="ORF">E9229_001836</name>
</gene>
<evidence type="ECO:0000256" key="6">
    <source>
        <dbReference type="RuleBase" id="RU361277"/>
    </source>
</evidence>
<sequence length="370" mass="38860">MTETMMAAVLERPGAPLRLEEVRMPEPKHGEVLVRVAGCGVCHTDLHVIKGEVAFPTPGVLGHEVSGTVAAWGPGVTGLTEGMNVVCSFIIPCGTCTHCVRGRDDLCLNFFSQNRLKGTLYDGTSRIFRPNGQPLAMYSMGGLAQYAVVPANNVFALPAGLPLVNSSILGCAVFTAYGAVRHAADLRHGDTVAVYGSGGIGSNLIQVARALGASQIIAVDIRDDQLAAARALGATDTINSRTEDVTARLLELTSGRGVDVAFEARGLPETMVRASEAVTDGGKLVAVGIADGRATAPIEITRLVRRSIQIIGSYGARTRTDMPAVLQLAQSGAITTSRVITRRGPLEEAAQMYDDLDAGRIVGRAVIDQT</sequence>
<dbReference type="InterPro" id="IPR020843">
    <property type="entry name" value="ER"/>
</dbReference>
<dbReference type="PANTHER" id="PTHR43350:SF2">
    <property type="entry name" value="GROES-LIKE ZINC-BINDING ALCOHOL DEHYDROGENASE FAMILY PROTEIN"/>
    <property type="match status" value="1"/>
</dbReference>
<dbReference type="FunFam" id="3.40.50.720:FF:000003">
    <property type="entry name" value="S-(hydroxymethyl)glutathione dehydrogenase"/>
    <property type="match status" value="1"/>
</dbReference>